<keyword evidence="1" id="KW-0812">Transmembrane</keyword>
<organism evidence="2">
    <name type="scientific">Salmonella muenchen</name>
    <dbReference type="NCBI Taxonomy" id="596"/>
    <lineage>
        <taxon>Bacteria</taxon>
        <taxon>Pseudomonadati</taxon>
        <taxon>Pseudomonadota</taxon>
        <taxon>Gammaproteobacteria</taxon>
        <taxon>Enterobacterales</taxon>
        <taxon>Enterobacteriaceae</taxon>
        <taxon>Salmonella</taxon>
    </lineage>
</organism>
<name>A0A6Y4F6A2_SALMU</name>
<accession>A0A6Y4F6A2</accession>
<sequence length="120" mass="13485">MKNTKSDFNWNKLIVFLAMALCWFLRVLTRSVKLMPAMLLVALAIAFYFVPESLLSDVINTWNSGTTDDKIILTRLFLKSAYILSFAACVLDELIVYPRYAVAEIKSVKGGSRTKGGNEL</sequence>
<keyword evidence="1" id="KW-0472">Membrane</keyword>
<proteinExistence type="predicted"/>
<evidence type="ECO:0008006" key="3">
    <source>
        <dbReference type="Google" id="ProtNLM"/>
    </source>
</evidence>
<reference evidence="2" key="2">
    <citation type="submission" date="2019-10" db="EMBL/GenBank/DDBJ databases">
        <authorList>
            <consortium name="NCBI Pathogen Detection Project"/>
        </authorList>
    </citation>
    <scope>NUCLEOTIDE SEQUENCE</scope>
    <source>
        <strain evidence="2">Salmonella enterica</strain>
    </source>
</reference>
<feature type="transmembrane region" description="Helical" evidence="1">
    <location>
        <begin position="12"/>
        <end position="29"/>
    </location>
</feature>
<comment type="caution">
    <text evidence="2">The sequence shown here is derived from an EMBL/GenBank/DDBJ whole genome shotgun (WGS) entry which is preliminary data.</text>
</comment>
<feature type="transmembrane region" description="Helical" evidence="1">
    <location>
        <begin position="34"/>
        <end position="51"/>
    </location>
</feature>
<dbReference type="EMBL" id="DAAHCN010000017">
    <property type="protein sequence ID" value="HAB5588739.1"/>
    <property type="molecule type" value="Genomic_DNA"/>
</dbReference>
<gene>
    <name evidence="2" type="ORF">GB227_22515</name>
</gene>
<keyword evidence="1" id="KW-1133">Transmembrane helix</keyword>
<feature type="transmembrane region" description="Helical" evidence="1">
    <location>
        <begin position="71"/>
        <end position="91"/>
    </location>
</feature>
<evidence type="ECO:0000313" key="2">
    <source>
        <dbReference type="EMBL" id="HAB5588739.1"/>
    </source>
</evidence>
<dbReference type="AlphaFoldDB" id="A0A6Y4F6A2"/>
<evidence type="ECO:0000256" key="1">
    <source>
        <dbReference type="SAM" id="Phobius"/>
    </source>
</evidence>
<protein>
    <recommendedName>
        <fullName evidence="3">Conjugative transfer protein</fullName>
    </recommendedName>
</protein>
<reference evidence="2" key="1">
    <citation type="journal article" date="2018" name="Genome Biol.">
        <title>SKESA: strategic k-mer extension for scrupulous assemblies.</title>
        <authorList>
            <person name="Souvorov A."/>
            <person name="Agarwala R."/>
            <person name="Lipman D.J."/>
        </authorList>
    </citation>
    <scope>NUCLEOTIDE SEQUENCE</scope>
    <source>
        <strain evidence="2">Salmonella enterica</strain>
    </source>
</reference>